<keyword evidence="2 5" id="KW-0238">DNA-binding</keyword>
<comment type="caution">
    <text evidence="5">The sequence shown here is derived from an EMBL/GenBank/DDBJ whole genome shotgun (WGS) entry which is preliminary data.</text>
</comment>
<evidence type="ECO:0000259" key="4">
    <source>
        <dbReference type="PROSITE" id="PS50932"/>
    </source>
</evidence>
<reference evidence="6" key="1">
    <citation type="journal article" date="2019" name="Int. J. Syst. Evol. Microbiol.">
        <title>The Global Catalogue of Microorganisms (GCM) 10K type strain sequencing project: providing services to taxonomists for standard genome sequencing and annotation.</title>
        <authorList>
            <consortium name="The Broad Institute Genomics Platform"/>
            <consortium name="The Broad Institute Genome Sequencing Center for Infectious Disease"/>
            <person name="Wu L."/>
            <person name="Ma J."/>
        </authorList>
    </citation>
    <scope>NUCLEOTIDE SEQUENCE [LARGE SCALE GENOMIC DNA]</scope>
    <source>
        <strain evidence="6">CGMCC 1.18578</strain>
    </source>
</reference>
<evidence type="ECO:0000256" key="2">
    <source>
        <dbReference type="ARBA" id="ARBA00023125"/>
    </source>
</evidence>
<keyword evidence="3" id="KW-0804">Transcription</keyword>
<evidence type="ECO:0000256" key="3">
    <source>
        <dbReference type="ARBA" id="ARBA00023163"/>
    </source>
</evidence>
<dbReference type="CDD" id="cd01544">
    <property type="entry name" value="PBP1_GalR"/>
    <property type="match status" value="1"/>
</dbReference>
<sequence>MTLKQIAIMAGVSISTVSRILNSPDNSFATKEVRDRVWKFAREIGYVPDQNARELKLGKRTLRRSSPPSISCILGRTRQLDDDPFFAQMSRAIEQQALDLGYAVRHSYSLFDIETDTLLDQIESSHTDGAIILGRFSNDSMSFLEKHYKNLVYVGRNIISANCDQVICDGYEATEIAIMHLIANGHKRIGYIGETLNEVRYEAYCDITRKHGLECSDKWVSNCPQNGPGGYQGAEELLAKASPLPTAVFCATDIAAIAALRRFSEAKIKVPEQLSIISMDNIELSGYVSPMLTTVGMPIVEMGNWAVQLLIDRLRKRHKLPAKVLLPNKLIIRESVANIIRPSKRHEAL</sequence>
<dbReference type="InterPro" id="IPR010982">
    <property type="entry name" value="Lambda_DNA-bd_dom_sf"/>
</dbReference>
<accession>A0ABW0QUU2</accession>
<dbReference type="SUPFAM" id="SSF47413">
    <property type="entry name" value="lambda repressor-like DNA-binding domains"/>
    <property type="match status" value="1"/>
</dbReference>
<dbReference type="SMART" id="SM00354">
    <property type="entry name" value="HTH_LACI"/>
    <property type="match status" value="1"/>
</dbReference>
<dbReference type="EMBL" id="JBHSNC010000003">
    <property type="protein sequence ID" value="MFC5528049.1"/>
    <property type="molecule type" value="Genomic_DNA"/>
</dbReference>
<dbReference type="GO" id="GO:0003677">
    <property type="term" value="F:DNA binding"/>
    <property type="evidence" value="ECO:0007669"/>
    <property type="project" value="UniProtKB-KW"/>
</dbReference>
<proteinExistence type="predicted"/>
<dbReference type="Proteomes" id="UP001596108">
    <property type="component" value="Unassembled WGS sequence"/>
</dbReference>
<dbReference type="InterPro" id="IPR028082">
    <property type="entry name" value="Peripla_BP_I"/>
</dbReference>
<dbReference type="Gene3D" id="3.40.50.2300">
    <property type="match status" value="2"/>
</dbReference>
<dbReference type="PROSITE" id="PS50932">
    <property type="entry name" value="HTH_LACI_2"/>
    <property type="match status" value="1"/>
</dbReference>
<dbReference type="PANTHER" id="PTHR30146">
    <property type="entry name" value="LACI-RELATED TRANSCRIPTIONAL REPRESSOR"/>
    <property type="match status" value="1"/>
</dbReference>
<dbReference type="PANTHER" id="PTHR30146:SF109">
    <property type="entry name" value="HTH-TYPE TRANSCRIPTIONAL REGULATOR GALS"/>
    <property type="match status" value="1"/>
</dbReference>
<dbReference type="Pfam" id="PF13377">
    <property type="entry name" value="Peripla_BP_3"/>
    <property type="match status" value="1"/>
</dbReference>
<name>A0ABW0QUU2_9BACL</name>
<dbReference type="Pfam" id="PF00356">
    <property type="entry name" value="LacI"/>
    <property type="match status" value="1"/>
</dbReference>
<protein>
    <submittedName>
        <fullName evidence="5">LacI family DNA-binding transcriptional regulator</fullName>
    </submittedName>
</protein>
<dbReference type="Gene3D" id="1.10.260.40">
    <property type="entry name" value="lambda repressor-like DNA-binding domains"/>
    <property type="match status" value="1"/>
</dbReference>
<gene>
    <name evidence="5" type="ORF">ACFPQ4_01050</name>
</gene>
<dbReference type="RefSeq" id="WP_378109858.1">
    <property type="nucleotide sequence ID" value="NZ_JBHSNC010000003.1"/>
</dbReference>
<organism evidence="5 6">
    <name type="scientific">Cohnella yongneupensis</name>
    <dbReference type="NCBI Taxonomy" id="425006"/>
    <lineage>
        <taxon>Bacteria</taxon>
        <taxon>Bacillati</taxon>
        <taxon>Bacillota</taxon>
        <taxon>Bacilli</taxon>
        <taxon>Bacillales</taxon>
        <taxon>Paenibacillaceae</taxon>
        <taxon>Cohnella</taxon>
    </lineage>
</organism>
<evidence type="ECO:0000313" key="5">
    <source>
        <dbReference type="EMBL" id="MFC5528049.1"/>
    </source>
</evidence>
<dbReference type="SUPFAM" id="SSF53822">
    <property type="entry name" value="Periplasmic binding protein-like I"/>
    <property type="match status" value="1"/>
</dbReference>
<keyword evidence="6" id="KW-1185">Reference proteome</keyword>
<feature type="domain" description="HTH lacI-type" evidence="4">
    <location>
        <begin position="1"/>
        <end position="57"/>
    </location>
</feature>
<evidence type="ECO:0000313" key="6">
    <source>
        <dbReference type="Proteomes" id="UP001596108"/>
    </source>
</evidence>
<dbReference type="InterPro" id="IPR000843">
    <property type="entry name" value="HTH_LacI"/>
</dbReference>
<dbReference type="CDD" id="cd01392">
    <property type="entry name" value="HTH_LacI"/>
    <property type="match status" value="1"/>
</dbReference>
<evidence type="ECO:0000256" key="1">
    <source>
        <dbReference type="ARBA" id="ARBA00023015"/>
    </source>
</evidence>
<keyword evidence="1" id="KW-0805">Transcription regulation</keyword>
<dbReference type="InterPro" id="IPR046335">
    <property type="entry name" value="LacI/GalR-like_sensor"/>
</dbReference>